<proteinExistence type="predicted"/>
<name>A0A1A8ZTV0_9ACTN</name>
<reference evidence="2 3" key="1">
    <citation type="submission" date="2016-06" db="EMBL/GenBank/DDBJ databases">
        <authorList>
            <person name="Kjaerup R.B."/>
            <person name="Dalgaard T.S."/>
            <person name="Juul-Madsen H.R."/>
        </authorList>
    </citation>
    <scope>NUCLEOTIDE SEQUENCE [LARGE SCALE GENOMIC DNA]</scope>
    <source>
        <strain evidence="2 3">DSM 45248</strain>
    </source>
</reference>
<gene>
    <name evidence="2" type="ORF">GA0070621_2866</name>
</gene>
<dbReference type="RefSeq" id="WP_091195585.1">
    <property type="nucleotide sequence ID" value="NZ_LT594324.1"/>
</dbReference>
<dbReference type="AlphaFoldDB" id="A0A1A8ZTV0"/>
<organism evidence="2 3">
    <name type="scientific">Micromonospora narathiwatensis</name>
    <dbReference type="NCBI Taxonomy" id="299146"/>
    <lineage>
        <taxon>Bacteria</taxon>
        <taxon>Bacillati</taxon>
        <taxon>Actinomycetota</taxon>
        <taxon>Actinomycetes</taxon>
        <taxon>Micromonosporales</taxon>
        <taxon>Micromonosporaceae</taxon>
        <taxon>Micromonospora</taxon>
    </lineage>
</organism>
<dbReference type="InterPro" id="IPR003382">
    <property type="entry name" value="Flavoprotein"/>
</dbReference>
<dbReference type="EMBL" id="LT594324">
    <property type="protein sequence ID" value="SBT47336.1"/>
    <property type="molecule type" value="Genomic_DNA"/>
</dbReference>
<dbReference type="GO" id="GO:0003824">
    <property type="term" value="F:catalytic activity"/>
    <property type="evidence" value="ECO:0007669"/>
    <property type="project" value="InterPro"/>
</dbReference>
<dbReference type="Pfam" id="PF02441">
    <property type="entry name" value="Flavoprotein"/>
    <property type="match status" value="1"/>
</dbReference>
<sequence>MTRGHLQIVVCAAGPAADVTRLIDAATKQAWTTAVTATPSALDFLDAEAIEQQTGHSVRSTYRSSPGTRRSLPTADALIIAPATYNSVNKIALGIADNYAMITIAELIGRQVPTVVVPFVNAALATRAPFQRAVANLRDERIRVILGTDDGWEPHPPGSGNSRQRAFPWTAAFEAATRMAGDLPASSTDRG</sequence>
<dbReference type="OrthoDB" id="161343at2"/>
<keyword evidence="3" id="KW-1185">Reference proteome</keyword>
<dbReference type="Gene3D" id="3.40.50.1950">
    <property type="entry name" value="Flavin prenyltransferase-like"/>
    <property type="match status" value="1"/>
</dbReference>
<dbReference type="InterPro" id="IPR036551">
    <property type="entry name" value="Flavin_trans-like"/>
</dbReference>
<dbReference type="Proteomes" id="UP000198765">
    <property type="component" value="Chromosome I"/>
</dbReference>
<dbReference type="PATRIC" id="fig|299146.4.peg.2974"/>
<evidence type="ECO:0000259" key="1">
    <source>
        <dbReference type="Pfam" id="PF02441"/>
    </source>
</evidence>
<accession>A0A1A8ZTV0</accession>
<dbReference type="SUPFAM" id="SSF52507">
    <property type="entry name" value="Homo-oligomeric flavin-containing Cys decarboxylases, HFCD"/>
    <property type="match status" value="1"/>
</dbReference>
<feature type="domain" description="Flavoprotein" evidence="1">
    <location>
        <begin position="5"/>
        <end position="137"/>
    </location>
</feature>
<protein>
    <submittedName>
        <fullName evidence="2">Flavoprotein</fullName>
    </submittedName>
</protein>
<evidence type="ECO:0000313" key="2">
    <source>
        <dbReference type="EMBL" id="SBT47336.1"/>
    </source>
</evidence>
<evidence type="ECO:0000313" key="3">
    <source>
        <dbReference type="Proteomes" id="UP000198765"/>
    </source>
</evidence>